<protein>
    <recommendedName>
        <fullName evidence="6">Carboxypeptidase</fullName>
        <ecNumber evidence="6">3.4.16.-</ecNumber>
    </recommendedName>
</protein>
<keyword evidence="4 6" id="KW-0378">Hydrolase</keyword>
<comment type="caution">
    <text evidence="8">The sequence shown here is derived from an EMBL/GenBank/DDBJ whole genome shotgun (WGS) entry which is preliminary data.</text>
</comment>
<evidence type="ECO:0000256" key="3">
    <source>
        <dbReference type="ARBA" id="ARBA00022670"/>
    </source>
</evidence>
<dbReference type="Pfam" id="PF00450">
    <property type="entry name" value="Peptidase_S10"/>
    <property type="match status" value="1"/>
</dbReference>
<dbReference type="InterPro" id="IPR001563">
    <property type="entry name" value="Peptidase_S10"/>
</dbReference>
<dbReference type="PANTHER" id="PTHR11802:SF404">
    <property type="entry name" value="CARBOXYPEPTIDASE"/>
    <property type="match status" value="1"/>
</dbReference>
<dbReference type="EC" id="3.4.16.-" evidence="6"/>
<dbReference type="GO" id="GO:0004185">
    <property type="term" value="F:serine-type carboxypeptidase activity"/>
    <property type="evidence" value="ECO:0007669"/>
    <property type="project" value="UniProtKB-UniRule"/>
</dbReference>
<evidence type="ECO:0000256" key="5">
    <source>
        <dbReference type="ARBA" id="ARBA00023180"/>
    </source>
</evidence>
<evidence type="ECO:0000256" key="4">
    <source>
        <dbReference type="ARBA" id="ARBA00022801"/>
    </source>
</evidence>
<keyword evidence="7" id="KW-0812">Transmembrane</keyword>
<sequence length="709" mass="76121">MTTPVPVTTTTTITTTTGSGHATIAILAMILSPTFSFLLLTSFFASTSSAQFIPNADAAERNLTVVRSPGNSNVTVSYKVPNGTCTTAFDTQRQYTGWVTIPGDYPTNLFFWFVEAREETESLTLWLNGGPGSSSLYGFFTGNGPCEVVEKGLDRYDTIAREWGWDRASNMLFIDQPNQVGFSYDAPTKGTIDFANDSIEYPPIRNTEYPDWVMANGTFSSGNGSHTSNTTELAALAVWHTVQGFLTTFPQYQPSETGRNSSLGISLFAESYGGRYGPIFAETFEEQNLKRVTGELPLNTTIDVHLSSLGIINGCIDMEVQTPYYPIFASDNTYGYEAISKEEASFYVDTYSSEGGCKDLLQQCTTAITFGDPDGDGDNANVNTICGKARESCLSIESPYFSADRSAYDLAAPYADPFPPMLFLEYLNQAGVQEAIGTPVNYTLSNNAVFYEFADTGDQARDGNIPRLAALINKGIHVGLIYGDRDYICNWLGGEAVSKEIATQAGGEYATRFSAAGYAPIIVNDSYIGGAVRQFGNLSFSRIYQAGHAVPAYQPETAFQVFARIIMGTSISTGKDIDISTYNTTGSANATQTDKLPDDLEPTCYVRAVGGSCNSDAQALFLGEDGDNEGVVINGVLYSSSADWPLAAAETSSTTTSSARPTVTETLTGVYTATTTPDSNDDSAGISLRSSSRLVVGVAGVVALYALIM</sequence>
<organism evidence="8 9">
    <name type="scientific">Cylindrodendrum hubeiense</name>
    <dbReference type="NCBI Taxonomy" id="595255"/>
    <lineage>
        <taxon>Eukaryota</taxon>
        <taxon>Fungi</taxon>
        <taxon>Dikarya</taxon>
        <taxon>Ascomycota</taxon>
        <taxon>Pezizomycotina</taxon>
        <taxon>Sordariomycetes</taxon>
        <taxon>Hypocreomycetidae</taxon>
        <taxon>Hypocreales</taxon>
        <taxon>Nectriaceae</taxon>
        <taxon>Cylindrodendrum</taxon>
    </lineage>
</organism>
<dbReference type="AlphaFoldDB" id="A0A9P5GYL1"/>
<dbReference type="SUPFAM" id="SSF53474">
    <property type="entry name" value="alpha/beta-Hydrolases"/>
    <property type="match status" value="1"/>
</dbReference>
<dbReference type="EMBL" id="JAANBB010000544">
    <property type="protein sequence ID" value="KAF7539858.1"/>
    <property type="molecule type" value="Genomic_DNA"/>
</dbReference>
<name>A0A9P5GYL1_9HYPO</name>
<dbReference type="OrthoDB" id="443318at2759"/>
<keyword evidence="9" id="KW-1185">Reference proteome</keyword>
<keyword evidence="7" id="KW-0472">Membrane</keyword>
<keyword evidence="7" id="KW-1133">Transmembrane helix</keyword>
<feature type="transmembrane region" description="Helical" evidence="7">
    <location>
        <begin position="24"/>
        <end position="45"/>
    </location>
</feature>
<dbReference type="PRINTS" id="PR00724">
    <property type="entry name" value="CRBOXYPTASEC"/>
</dbReference>
<dbReference type="GO" id="GO:0006508">
    <property type="term" value="P:proteolysis"/>
    <property type="evidence" value="ECO:0007669"/>
    <property type="project" value="UniProtKB-KW"/>
</dbReference>
<keyword evidence="2 6" id="KW-0121">Carboxypeptidase</keyword>
<dbReference type="PANTHER" id="PTHR11802">
    <property type="entry name" value="SERINE PROTEASE FAMILY S10 SERINE CARBOXYPEPTIDASE"/>
    <property type="match status" value="1"/>
</dbReference>
<dbReference type="InterPro" id="IPR018202">
    <property type="entry name" value="Ser_caboxypep_ser_AS"/>
</dbReference>
<evidence type="ECO:0000256" key="1">
    <source>
        <dbReference type="ARBA" id="ARBA00009431"/>
    </source>
</evidence>
<keyword evidence="3 6" id="KW-0645">Protease</keyword>
<dbReference type="InterPro" id="IPR033124">
    <property type="entry name" value="Ser_caboxypep_his_AS"/>
</dbReference>
<evidence type="ECO:0000256" key="6">
    <source>
        <dbReference type="RuleBase" id="RU361156"/>
    </source>
</evidence>
<dbReference type="InterPro" id="IPR029058">
    <property type="entry name" value="AB_hydrolase_fold"/>
</dbReference>
<reference evidence="8" key="1">
    <citation type="submission" date="2020-03" db="EMBL/GenBank/DDBJ databases">
        <title>Draft Genome Sequence of Cylindrodendrum hubeiense.</title>
        <authorList>
            <person name="Buettner E."/>
            <person name="Kellner H."/>
        </authorList>
    </citation>
    <scope>NUCLEOTIDE SEQUENCE</scope>
    <source>
        <strain evidence="8">IHI 201604</strain>
    </source>
</reference>
<dbReference type="PROSITE" id="PS00560">
    <property type="entry name" value="CARBOXYPEPT_SER_HIS"/>
    <property type="match status" value="1"/>
</dbReference>
<dbReference type="Gene3D" id="3.40.50.1820">
    <property type="entry name" value="alpha/beta hydrolase"/>
    <property type="match status" value="1"/>
</dbReference>
<evidence type="ECO:0000313" key="9">
    <source>
        <dbReference type="Proteomes" id="UP000722485"/>
    </source>
</evidence>
<evidence type="ECO:0000256" key="7">
    <source>
        <dbReference type="SAM" id="Phobius"/>
    </source>
</evidence>
<gene>
    <name evidence="8" type="ORF">G7Z17_g12323</name>
</gene>
<proteinExistence type="inferred from homology"/>
<evidence type="ECO:0000313" key="8">
    <source>
        <dbReference type="EMBL" id="KAF7539858.1"/>
    </source>
</evidence>
<dbReference type="Proteomes" id="UP000722485">
    <property type="component" value="Unassembled WGS sequence"/>
</dbReference>
<dbReference type="GO" id="GO:0000324">
    <property type="term" value="C:fungal-type vacuole"/>
    <property type="evidence" value="ECO:0007669"/>
    <property type="project" value="TreeGrafter"/>
</dbReference>
<evidence type="ECO:0000256" key="2">
    <source>
        <dbReference type="ARBA" id="ARBA00022645"/>
    </source>
</evidence>
<comment type="similarity">
    <text evidence="1 6">Belongs to the peptidase S10 family.</text>
</comment>
<keyword evidence="5" id="KW-0325">Glycoprotein</keyword>
<accession>A0A9P5GYL1</accession>
<dbReference type="PROSITE" id="PS00131">
    <property type="entry name" value="CARBOXYPEPT_SER_SER"/>
    <property type="match status" value="1"/>
</dbReference>